<evidence type="ECO:0000256" key="3">
    <source>
        <dbReference type="ARBA" id="ARBA00022729"/>
    </source>
</evidence>
<accession>A0ABW3N8P4</accession>
<dbReference type="RefSeq" id="WP_386131867.1">
    <property type="nucleotide sequence ID" value="NZ_JBHTJL010000016.1"/>
</dbReference>
<name>A0ABW3N8P4_9FLAO</name>
<protein>
    <recommendedName>
        <fullName evidence="2">Curli production assembly/transport component CsgF</fullName>
    </recommendedName>
</protein>
<comment type="caution">
    <text evidence="4">The sequence shown here is derived from an EMBL/GenBank/DDBJ whole genome shotgun (WGS) entry which is preliminary data.</text>
</comment>
<dbReference type="Proteomes" id="UP001597013">
    <property type="component" value="Unassembled WGS sequence"/>
</dbReference>
<keyword evidence="3" id="KW-0732">Signal</keyword>
<reference evidence="5" key="1">
    <citation type="journal article" date="2019" name="Int. J. Syst. Evol. Microbiol.">
        <title>The Global Catalogue of Microorganisms (GCM) 10K type strain sequencing project: providing services to taxonomists for standard genome sequencing and annotation.</title>
        <authorList>
            <consortium name="The Broad Institute Genomics Platform"/>
            <consortium name="The Broad Institute Genome Sequencing Center for Infectious Disease"/>
            <person name="Wu L."/>
            <person name="Ma J."/>
        </authorList>
    </citation>
    <scope>NUCLEOTIDE SEQUENCE [LARGE SCALE GENOMIC DNA]</scope>
    <source>
        <strain evidence="5">CCUG 62215</strain>
    </source>
</reference>
<keyword evidence="5" id="KW-1185">Reference proteome</keyword>
<evidence type="ECO:0000313" key="4">
    <source>
        <dbReference type="EMBL" id="MFD1064007.1"/>
    </source>
</evidence>
<sequence length="139" mass="15618">MKKIIIIFGLFLTFGISESFSQQLVYRPVNPFFGGDTFNYQFLLQSAQAQNSFTDSNDNSIRDERSDLDRFTENLNNQLLSQLSRTLFTQQFGVNGELTPGTFSFGSLVVEIFDSNEGLVIDILDTNNGDQTQIIIPGN</sequence>
<comment type="function">
    <text evidence="1">May be involved in the biogenesis of curli organelles.</text>
</comment>
<dbReference type="Pfam" id="PF10614">
    <property type="entry name" value="CsgF"/>
    <property type="match status" value="1"/>
</dbReference>
<gene>
    <name evidence="4" type="ORF">ACFQ1Q_12185</name>
</gene>
<evidence type="ECO:0000256" key="2">
    <source>
        <dbReference type="ARBA" id="ARBA00014031"/>
    </source>
</evidence>
<proteinExistence type="predicted"/>
<evidence type="ECO:0000313" key="5">
    <source>
        <dbReference type="Proteomes" id="UP001597013"/>
    </source>
</evidence>
<organism evidence="4 5">
    <name type="scientific">Winogradskyella litorisediminis</name>
    <dbReference type="NCBI Taxonomy" id="1156618"/>
    <lineage>
        <taxon>Bacteria</taxon>
        <taxon>Pseudomonadati</taxon>
        <taxon>Bacteroidota</taxon>
        <taxon>Flavobacteriia</taxon>
        <taxon>Flavobacteriales</taxon>
        <taxon>Flavobacteriaceae</taxon>
        <taxon>Winogradskyella</taxon>
    </lineage>
</organism>
<dbReference type="InterPro" id="IPR018893">
    <property type="entry name" value="T8SS_CsgF"/>
</dbReference>
<dbReference type="EMBL" id="JBHTJL010000016">
    <property type="protein sequence ID" value="MFD1064007.1"/>
    <property type="molecule type" value="Genomic_DNA"/>
</dbReference>
<evidence type="ECO:0000256" key="1">
    <source>
        <dbReference type="ARBA" id="ARBA00003989"/>
    </source>
</evidence>